<dbReference type="CDD" id="cd03794">
    <property type="entry name" value="GT4_WbuB-like"/>
    <property type="match status" value="1"/>
</dbReference>
<name>A0A921ILW7_9FIRM</name>
<proteinExistence type="predicted"/>
<protein>
    <submittedName>
        <fullName evidence="2">Glycosyltransferase family 4 protein</fullName>
    </submittedName>
</protein>
<dbReference type="Pfam" id="PF13692">
    <property type="entry name" value="Glyco_trans_1_4"/>
    <property type="match status" value="1"/>
</dbReference>
<dbReference type="PANTHER" id="PTHR12526">
    <property type="entry name" value="GLYCOSYLTRANSFERASE"/>
    <property type="match status" value="1"/>
</dbReference>
<sequence length="412" mass="45676">MAKRILVVTQHFWPENFRINDIVEGFLQDGLEVDVLCGLPNYPKGEWFEGYSAHGPWEEHYGTAQVFRAREWPRKGNTSINIFLNYVSWPLYAAGALNRLPGGYDAVFCFNTSPVLMCWPAIRYAKKHKIPFTNYVLDLWPENLYSVLPVKNALLRRIAQGVSDLLYKKADRLIAMSEPLQQRLCQRTGKPQSAVAVIPQYCEDFYAIPQSDAALEARFADRFNLVFTGTFTPAQSLDMVLRAVLEARAAGAEKLHLLLVGDGMSRESLQTLARELQAEDAVTFYGSVPAKEVPKFTALADALLISLSDSPDLGLTVPGKLASYMAAAKPVLASMNGAGYAAVKESGGGLVSPACDQHALARNMLELYNMTTGQRAELGAKAKNYYLTHYHRAELLRQLETFILQGGTAARM</sequence>
<dbReference type="InterPro" id="IPR028098">
    <property type="entry name" value="Glyco_trans_4-like_N"/>
</dbReference>
<comment type="caution">
    <text evidence="2">The sequence shown here is derived from an EMBL/GenBank/DDBJ whole genome shotgun (WGS) entry which is preliminary data.</text>
</comment>
<reference evidence="2" key="2">
    <citation type="submission" date="2021-09" db="EMBL/GenBank/DDBJ databases">
        <authorList>
            <person name="Gilroy R."/>
        </authorList>
    </citation>
    <scope>NUCLEOTIDE SEQUENCE</scope>
    <source>
        <strain evidence="2">ChiBcec21-2208</strain>
    </source>
</reference>
<dbReference type="Pfam" id="PF13439">
    <property type="entry name" value="Glyco_transf_4"/>
    <property type="match status" value="1"/>
</dbReference>
<reference evidence="2" key="1">
    <citation type="journal article" date="2021" name="PeerJ">
        <title>Extensive microbial diversity within the chicken gut microbiome revealed by metagenomics and culture.</title>
        <authorList>
            <person name="Gilroy R."/>
            <person name="Ravi A."/>
            <person name="Getino M."/>
            <person name="Pursley I."/>
            <person name="Horton D.L."/>
            <person name="Alikhan N.F."/>
            <person name="Baker D."/>
            <person name="Gharbi K."/>
            <person name="Hall N."/>
            <person name="Watson M."/>
            <person name="Adriaenssens E.M."/>
            <person name="Foster-Nyarko E."/>
            <person name="Jarju S."/>
            <person name="Secka A."/>
            <person name="Antonio M."/>
            <person name="Oren A."/>
            <person name="Chaudhuri R.R."/>
            <person name="La Ragione R."/>
            <person name="Hildebrand F."/>
            <person name="Pallen M.J."/>
        </authorList>
    </citation>
    <scope>NUCLEOTIDE SEQUENCE</scope>
    <source>
        <strain evidence="2">ChiBcec21-2208</strain>
    </source>
</reference>
<evidence type="ECO:0000313" key="2">
    <source>
        <dbReference type="EMBL" id="HJG28192.1"/>
    </source>
</evidence>
<evidence type="ECO:0000259" key="1">
    <source>
        <dbReference type="Pfam" id="PF13439"/>
    </source>
</evidence>
<gene>
    <name evidence="2" type="ORF">K8V20_06065</name>
</gene>
<dbReference type="Gene3D" id="3.40.50.2000">
    <property type="entry name" value="Glycogen Phosphorylase B"/>
    <property type="match status" value="2"/>
</dbReference>
<evidence type="ECO:0000313" key="3">
    <source>
        <dbReference type="Proteomes" id="UP000782880"/>
    </source>
</evidence>
<organism evidence="2 3">
    <name type="scientific">Subdoligranulum variabile</name>
    <dbReference type="NCBI Taxonomy" id="214851"/>
    <lineage>
        <taxon>Bacteria</taxon>
        <taxon>Bacillati</taxon>
        <taxon>Bacillota</taxon>
        <taxon>Clostridia</taxon>
        <taxon>Eubacteriales</taxon>
        <taxon>Oscillospiraceae</taxon>
        <taxon>Subdoligranulum</taxon>
    </lineage>
</organism>
<dbReference type="AlphaFoldDB" id="A0A921ILW7"/>
<accession>A0A921ILW7</accession>
<dbReference type="SUPFAM" id="SSF53756">
    <property type="entry name" value="UDP-Glycosyltransferase/glycogen phosphorylase"/>
    <property type="match status" value="1"/>
</dbReference>
<dbReference type="EMBL" id="DYVE01000158">
    <property type="protein sequence ID" value="HJG28192.1"/>
    <property type="molecule type" value="Genomic_DNA"/>
</dbReference>
<dbReference type="Proteomes" id="UP000782880">
    <property type="component" value="Unassembled WGS sequence"/>
</dbReference>
<feature type="domain" description="Glycosyltransferase subfamily 4-like N-terminal" evidence="1">
    <location>
        <begin position="20"/>
        <end position="199"/>
    </location>
</feature>